<dbReference type="Proteomes" id="UP000236654">
    <property type="component" value="Unassembled WGS sequence"/>
</dbReference>
<keyword evidence="1" id="KW-0732">Signal</keyword>
<organism evidence="2 3">
    <name type="scientific">Brumimicrobium salinarum</name>
    <dbReference type="NCBI Taxonomy" id="2058658"/>
    <lineage>
        <taxon>Bacteria</taxon>
        <taxon>Pseudomonadati</taxon>
        <taxon>Bacteroidota</taxon>
        <taxon>Flavobacteriia</taxon>
        <taxon>Flavobacteriales</taxon>
        <taxon>Crocinitomicaceae</taxon>
        <taxon>Brumimicrobium</taxon>
    </lineage>
</organism>
<evidence type="ECO:0000256" key="1">
    <source>
        <dbReference type="SAM" id="SignalP"/>
    </source>
</evidence>
<dbReference type="RefSeq" id="WP_205677841.1">
    <property type="nucleotide sequence ID" value="NZ_PJNI01000023.1"/>
</dbReference>
<evidence type="ECO:0000313" key="3">
    <source>
        <dbReference type="Proteomes" id="UP000236654"/>
    </source>
</evidence>
<dbReference type="Pfam" id="PF06739">
    <property type="entry name" value="SBBP"/>
    <property type="match status" value="2"/>
</dbReference>
<name>A0A2I0QZ14_9FLAO</name>
<feature type="non-terminal residue" evidence="2">
    <location>
        <position position="719"/>
    </location>
</feature>
<evidence type="ECO:0008006" key="4">
    <source>
        <dbReference type="Google" id="ProtNLM"/>
    </source>
</evidence>
<keyword evidence="3" id="KW-1185">Reference proteome</keyword>
<protein>
    <recommendedName>
        <fullName evidence="4">Bulb-type lectin domain-containing protein</fullName>
    </recommendedName>
</protein>
<reference evidence="2 3" key="1">
    <citation type="submission" date="2017-12" db="EMBL/GenBank/DDBJ databases">
        <title>The draft genome sequence of Brumimicrobium saltpan LHR20.</title>
        <authorList>
            <person name="Do Z.-J."/>
            <person name="Luo H.-R."/>
        </authorList>
    </citation>
    <scope>NUCLEOTIDE SEQUENCE [LARGE SCALE GENOMIC DNA]</scope>
    <source>
        <strain evidence="2 3">LHR20</strain>
    </source>
</reference>
<dbReference type="InterPro" id="IPR052918">
    <property type="entry name" value="Motility_Chemotaxis_Reg"/>
</dbReference>
<comment type="caution">
    <text evidence="2">The sequence shown here is derived from an EMBL/GenBank/DDBJ whole genome shotgun (WGS) entry which is preliminary data.</text>
</comment>
<dbReference type="AlphaFoldDB" id="A0A2I0QZ14"/>
<dbReference type="InterPro" id="IPR010620">
    <property type="entry name" value="SBBP_repeat"/>
</dbReference>
<gene>
    <name evidence="2" type="ORF">CW751_14225</name>
</gene>
<sequence length="719" mass="76550">MNAFFSRTARVFLAINLFSFSFFSYAQDAEYEWVETTGVSSGGSNNEQTHDVAVDGNNNVYAIGNKGGAINFWNGNFISNTHKGQSDIWITKFDENQIFQWTTNIGGSGIDDGYSIDVDAAGNIYVTGQFQRTTGGCEFGYAGFSSTPFATINSSGNNIGFVAKINTTGTWQWVKTFEGGTCFPYSISVDPNGNVYTTGRFTGTVDFDPGAGTNNLTNSGYSNDAFISKLDNNGNHIWTSQFGAPGGSNFNDVMGRSITSDASHVYVKGYFKGTVDFKSSGDFSSKNLTGSTSYFGDYFVIKVDNGGTSTKWAHHISRSGANAYTQGRSIALGSDGVYVTGEQGSQAFVAKLSNGNFSTSQTWLKNYGSNSQGQALTVDGSNNVFITGNFGGTVDFDPNSGTQSLSAAGTKDVFISCLDLNGNYVFAKQLGGTSTNNNGMGIQLGTNGEIYSGGWFTNTTDFDPGTGVENRTSEGSRDLYIHKMHEKSCSPVYGTDTQAACGSFLWIDGNSYTSSNNTATHTIPGGAINGCDSIVTLDLTMPGPNASGIDTRTECAPFTWIDGNTYNSDNNTATHTITGGAANGCDSIVTLDLTIDGTVDNTTDTRTECAPFTWIDGNTYNSDNNTATHTLTNQAGCDSIVTLNLTIDGTVDNTTDTRTECAPFTWIDGNTYNSDENAATFTLTNQAGCDSIVTLNLTIDGTVDNTTDTRTECAPFTWI</sequence>
<feature type="signal peptide" evidence="1">
    <location>
        <begin position="1"/>
        <end position="26"/>
    </location>
</feature>
<accession>A0A2I0QZ14</accession>
<dbReference type="PANTHER" id="PTHR35580">
    <property type="entry name" value="CELL SURFACE GLYCOPROTEIN (S-LAYER PROTEIN)-LIKE PROTEIN"/>
    <property type="match status" value="1"/>
</dbReference>
<proteinExistence type="predicted"/>
<dbReference type="PANTHER" id="PTHR35580:SF1">
    <property type="entry name" value="PHYTASE-LIKE DOMAIN-CONTAINING PROTEIN"/>
    <property type="match status" value="1"/>
</dbReference>
<evidence type="ECO:0000313" key="2">
    <source>
        <dbReference type="EMBL" id="PKR79572.1"/>
    </source>
</evidence>
<dbReference type="SUPFAM" id="SSF101898">
    <property type="entry name" value="NHL repeat"/>
    <property type="match status" value="1"/>
</dbReference>
<feature type="chain" id="PRO_5014118134" description="Bulb-type lectin domain-containing protein" evidence="1">
    <location>
        <begin position="27"/>
        <end position="719"/>
    </location>
</feature>
<dbReference type="EMBL" id="PJNI01000023">
    <property type="protein sequence ID" value="PKR79572.1"/>
    <property type="molecule type" value="Genomic_DNA"/>
</dbReference>